<reference evidence="4 5" key="1">
    <citation type="submission" date="2009-11" db="EMBL/GenBank/DDBJ databases">
        <title>Annotation of Allomyces macrogynus ATCC 38327.</title>
        <authorList>
            <consortium name="The Broad Institute Genome Sequencing Platform"/>
            <person name="Russ C."/>
            <person name="Cuomo C."/>
            <person name="Burger G."/>
            <person name="Gray M.W."/>
            <person name="Holland P.W.H."/>
            <person name="King N."/>
            <person name="Lang F.B.F."/>
            <person name="Roger A.J."/>
            <person name="Ruiz-Trillo I."/>
            <person name="Young S.K."/>
            <person name="Zeng Q."/>
            <person name="Gargeya S."/>
            <person name="Fitzgerald M."/>
            <person name="Haas B."/>
            <person name="Abouelleil A."/>
            <person name="Alvarado L."/>
            <person name="Arachchi H.M."/>
            <person name="Berlin A."/>
            <person name="Chapman S.B."/>
            <person name="Gearin G."/>
            <person name="Goldberg J."/>
            <person name="Griggs A."/>
            <person name="Gujja S."/>
            <person name="Hansen M."/>
            <person name="Heiman D."/>
            <person name="Howarth C."/>
            <person name="Larimer J."/>
            <person name="Lui A."/>
            <person name="MacDonald P.J.P."/>
            <person name="McCowen C."/>
            <person name="Montmayeur A."/>
            <person name="Murphy C."/>
            <person name="Neiman D."/>
            <person name="Pearson M."/>
            <person name="Priest M."/>
            <person name="Roberts A."/>
            <person name="Saif S."/>
            <person name="Shea T."/>
            <person name="Sisk P."/>
            <person name="Stolte C."/>
            <person name="Sykes S."/>
            <person name="Wortman J."/>
            <person name="Nusbaum C."/>
            <person name="Birren B."/>
        </authorList>
    </citation>
    <scope>NUCLEOTIDE SEQUENCE [LARGE SCALE GENOMIC DNA]</scope>
    <source>
        <strain evidence="4 5">ATCC 38327</strain>
    </source>
</reference>
<dbReference type="PROSITE" id="PS51504">
    <property type="entry name" value="H15"/>
    <property type="match status" value="1"/>
</dbReference>
<dbReference type="AlphaFoldDB" id="A0A0L0T7D5"/>
<dbReference type="EMBL" id="GG745367">
    <property type="protein sequence ID" value="KNE70606.1"/>
    <property type="molecule type" value="Genomic_DNA"/>
</dbReference>
<dbReference type="GO" id="GO:0003677">
    <property type="term" value="F:DNA binding"/>
    <property type="evidence" value="ECO:0007669"/>
    <property type="project" value="InterPro"/>
</dbReference>
<dbReference type="GO" id="GO:0000786">
    <property type="term" value="C:nucleosome"/>
    <property type="evidence" value="ECO:0007669"/>
    <property type="project" value="InterPro"/>
</dbReference>
<proteinExistence type="predicted"/>
<feature type="compositionally biased region" description="Acidic residues" evidence="2">
    <location>
        <begin position="113"/>
        <end position="142"/>
    </location>
</feature>
<evidence type="ECO:0000313" key="4">
    <source>
        <dbReference type="EMBL" id="KNE70606.1"/>
    </source>
</evidence>
<feature type="compositionally biased region" description="Polar residues" evidence="2">
    <location>
        <begin position="485"/>
        <end position="496"/>
    </location>
</feature>
<evidence type="ECO:0000256" key="2">
    <source>
        <dbReference type="SAM" id="MobiDB-lite"/>
    </source>
</evidence>
<dbReference type="eggNOG" id="ENOG502S8Q9">
    <property type="taxonomic scope" value="Eukaryota"/>
</dbReference>
<feature type="region of interest" description="Disordered" evidence="2">
    <location>
        <begin position="367"/>
        <end position="386"/>
    </location>
</feature>
<feature type="region of interest" description="Disordered" evidence="2">
    <location>
        <begin position="1"/>
        <end position="294"/>
    </location>
</feature>
<dbReference type="GO" id="GO:0006334">
    <property type="term" value="P:nucleosome assembly"/>
    <property type="evidence" value="ECO:0007669"/>
    <property type="project" value="InterPro"/>
</dbReference>
<feature type="compositionally biased region" description="Low complexity" evidence="2">
    <location>
        <begin position="247"/>
        <end position="273"/>
    </location>
</feature>
<feature type="domain" description="H15" evidence="3">
    <location>
        <begin position="296"/>
        <end position="366"/>
    </location>
</feature>
<organism evidence="4 5">
    <name type="scientific">Allomyces macrogynus (strain ATCC 38327)</name>
    <name type="common">Allomyces javanicus var. macrogynus</name>
    <dbReference type="NCBI Taxonomy" id="578462"/>
    <lineage>
        <taxon>Eukaryota</taxon>
        <taxon>Fungi</taxon>
        <taxon>Fungi incertae sedis</taxon>
        <taxon>Blastocladiomycota</taxon>
        <taxon>Blastocladiomycetes</taxon>
        <taxon>Blastocladiales</taxon>
        <taxon>Blastocladiaceae</taxon>
        <taxon>Allomyces</taxon>
    </lineage>
</organism>
<feature type="compositionally biased region" description="Low complexity" evidence="2">
    <location>
        <begin position="12"/>
        <end position="32"/>
    </location>
</feature>
<dbReference type="OrthoDB" id="5863171at2759"/>
<reference evidence="5" key="2">
    <citation type="submission" date="2009-11" db="EMBL/GenBank/DDBJ databases">
        <title>The Genome Sequence of Allomyces macrogynus strain ATCC 38327.</title>
        <authorList>
            <consortium name="The Broad Institute Genome Sequencing Platform"/>
            <person name="Russ C."/>
            <person name="Cuomo C."/>
            <person name="Shea T."/>
            <person name="Young S.K."/>
            <person name="Zeng Q."/>
            <person name="Koehrsen M."/>
            <person name="Haas B."/>
            <person name="Borodovsky M."/>
            <person name="Guigo R."/>
            <person name="Alvarado L."/>
            <person name="Berlin A."/>
            <person name="Borenstein D."/>
            <person name="Chen Z."/>
            <person name="Engels R."/>
            <person name="Freedman E."/>
            <person name="Gellesch M."/>
            <person name="Goldberg J."/>
            <person name="Griggs A."/>
            <person name="Gujja S."/>
            <person name="Heiman D."/>
            <person name="Hepburn T."/>
            <person name="Howarth C."/>
            <person name="Jen D."/>
            <person name="Larson L."/>
            <person name="Lewis B."/>
            <person name="Mehta T."/>
            <person name="Park D."/>
            <person name="Pearson M."/>
            <person name="Roberts A."/>
            <person name="Saif S."/>
            <person name="Shenoy N."/>
            <person name="Sisk P."/>
            <person name="Stolte C."/>
            <person name="Sykes S."/>
            <person name="Walk T."/>
            <person name="White J."/>
            <person name="Yandava C."/>
            <person name="Burger G."/>
            <person name="Gray M.W."/>
            <person name="Holland P.W.H."/>
            <person name="King N."/>
            <person name="Lang F.B.F."/>
            <person name="Roger A.J."/>
            <person name="Ruiz-Trillo I."/>
            <person name="Lander E."/>
            <person name="Nusbaum C."/>
        </authorList>
    </citation>
    <scope>NUCLEOTIDE SEQUENCE [LARGE SCALE GENOMIC DNA]</scope>
    <source>
        <strain evidence="5">ATCC 38327</strain>
    </source>
</reference>
<feature type="compositionally biased region" description="Acidic residues" evidence="2">
    <location>
        <begin position="198"/>
        <end position="212"/>
    </location>
</feature>
<feature type="region of interest" description="Disordered" evidence="2">
    <location>
        <begin position="470"/>
        <end position="573"/>
    </location>
</feature>
<dbReference type="InterPro" id="IPR036390">
    <property type="entry name" value="WH_DNA-bd_sf"/>
</dbReference>
<protein>
    <recommendedName>
        <fullName evidence="1">Histone H1</fullName>
    </recommendedName>
</protein>
<gene>
    <name evidence="4" type="ORF">AMAG_15366</name>
</gene>
<evidence type="ECO:0000313" key="5">
    <source>
        <dbReference type="Proteomes" id="UP000054350"/>
    </source>
</evidence>
<name>A0A0L0T7D5_ALLM3</name>
<feature type="compositionally biased region" description="Pro residues" evidence="2">
    <location>
        <begin position="1"/>
        <end position="11"/>
    </location>
</feature>
<feature type="compositionally biased region" description="Low complexity" evidence="2">
    <location>
        <begin position="522"/>
        <end position="532"/>
    </location>
</feature>
<evidence type="ECO:0000256" key="1">
    <source>
        <dbReference type="ARBA" id="ARBA00020833"/>
    </source>
</evidence>
<dbReference type="VEuPathDB" id="FungiDB:AMAG_15366"/>
<accession>A0A0L0T7D5</accession>
<feature type="compositionally biased region" description="Acidic residues" evidence="2">
    <location>
        <begin position="58"/>
        <end position="68"/>
    </location>
</feature>
<sequence length="1011" mass="103762">MFPLASTPPPSAASRPSSAGSTHGNALLDALAPPLPPPLPRRHRCVNDDRPSSAMVMDVDDDEDDGDWEPPRAEQSVLAVDRAVGGTSSSVASPRDARRLPENTPKSWIALDEMMEDVGNDDDDDDDDYLSDEEDGEDDEMEEGRTPAMVARATATPAASSGCKGDHGTRSTARGDHDARRGGVSGSSSDGNSSDGDRDAEEDLDDDDEYRDEDTRARTRDAAAPPPPPPTTLQHPSQLAAARSRRGSPGATASQTVATPAQPTTATAAPPQTSHHGPLLPDQDDGAFVGGGDVDLVPSYEEMIAQAITALGDPQGHPPREIYAWMAMTYGAYLPVQFKGSATQALKKAWRKSRFLRDNRRYRLNPDYQGARVRGRAKPNAAITPMTDADRLRAAEAVRAATASGSSADASGGGASGDARRRSGKSRSKKKKPAAAHDDHGHIDQYGDAHDLGGGRTFTLVHPAMTHHLDQQQQPPIDEGVSLVSRPTSSSGTHTSPDLGAASTTTVPGTPGRPPRKRARTAPEPTASATTTTGGGWPIQLTSPPSLALRAGKRAPPPPSIMIPPSHSAAGELSSPTLILERMRLDHTHASSVASPTTSEYATHLPTPMLPATSTTSPTQHTHVVPAPYSVFAPAPAFHPHGGAAVAHHYATGLMSPMSPFMPASSAAVRPATAPVDPAAVLRDQCINPQALVNPLPLPVSPEDAEFGARIVSAMHAAADAAAAAAASAATAVADPMLVCMSPAATGIGARPSRRRFVDPDEHVPTLGAVPRDLVVPVPGIEMLGDSGAVPAAAHLMPTPAASLESVASPPVFSAAVPGTGGETMYLDAHTAALVAIAYHQQQQQQQVVVVEAELTAAAAASAFLASPPLVPLDATPAGSSLYLGSSATTDVPGMPLDLSLADAHGNATAAGQLVAAWMSTLQYASAATAQFPNEMPATSASGNGTYWDASSAAAAAAACAAGMAMDVDVVATPSGYLAAAFGDAVGDAPTPVLSAAAAVRASATAGMPSQ</sequence>
<dbReference type="InterPro" id="IPR005818">
    <property type="entry name" value="Histone_H1/H5_H15"/>
</dbReference>
<feature type="compositionally biased region" description="Low complexity" evidence="2">
    <location>
        <begin position="146"/>
        <end position="159"/>
    </location>
</feature>
<dbReference type="Proteomes" id="UP000054350">
    <property type="component" value="Unassembled WGS sequence"/>
</dbReference>
<feature type="compositionally biased region" description="Basic and acidic residues" evidence="2">
    <location>
        <begin position="164"/>
        <end position="181"/>
    </location>
</feature>
<feature type="compositionally biased region" description="Low complexity" evidence="2">
    <location>
        <begin position="398"/>
        <end position="410"/>
    </location>
</feature>
<dbReference type="Gene3D" id="1.10.10.10">
    <property type="entry name" value="Winged helix-like DNA-binding domain superfamily/Winged helix DNA-binding domain"/>
    <property type="match status" value="1"/>
</dbReference>
<feature type="compositionally biased region" description="Basic and acidic residues" evidence="2">
    <location>
        <begin position="435"/>
        <end position="450"/>
    </location>
</feature>
<feature type="region of interest" description="Disordered" evidence="2">
    <location>
        <begin position="398"/>
        <end position="450"/>
    </location>
</feature>
<dbReference type="InterPro" id="IPR036388">
    <property type="entry name" value="WH-like_DNA-bd_sf"/>
</dbReference>
<keyword evidence="5" id="KW-1185">Reference proteome</keyword>
<dbReference type="STRING" id="578462.A0A0L0T7D5"/>
<feature type="compositionally biased region" description="Basic residues" evidence="2">
    <location>
        <begin position="422"/>
        <end position="434"/>
    </location>
</feature>
<dbReference type="SUPFAM" id="SSF46785">
    <property type="entry name" value="Winged helix' DNA-binding domain"/>
    <property type="match status" value="1"/>
</dbReference>
<evidence type="ECO:0000259" key="3">
    <source>
        <dbReference type="PROSITE" id="PS51504"/>
    </source>
</evidence>